<name>D4E4S5_SEROD</name>
<evidence type="ECO:0000313" key="1">
    <source>
        <dbReference type="EMBL" id="EFE95121.1"/>
    </source>
</evidence>
<dbReference type="NCBIfam" id="NF041850">
    <property type="entry name" value="VI_secsys_TagV"/>
    <property type="match status" value="1"/>
</dbReference>
<dbReference type="STRING" id="667129.HMPREF0758_3175"/>
<dbReference type="AlphaFoldDB" id="D4E4S5"/>
<gene>
    <name evidence="1" type="ORF">HMPREF0758_3175</name>
</gene>
<accession>D4E4S5</accession>
<organism evidence="1 2">
    <name type="scientific">Serratia odorifera DSM 4582</name>
    <dbReference type="NCBI Taxonomy" id="667129"/>
    <lineage>
        <taxon>Bacteria</taxon>
        <taxon>Pseudomonadati</taxon>
        <taxon>Pseudomonadota</taxon>
        <taxon>Gammaproteobacteria</taxon>
        <taxon>Enterobacterales</taxon>
        <taxon>Yersiniaceae</taxon>
        <taxon>Serratia</taxon>
    </lineage>
</organism>
<dbReference type="Proteomes" id="UP000005723">
    <property type="component" value="Unassembled WGS sequence"/>
</dbReference>
<protein>
    <submittedName>
        <fullName evidence="1">Uncharacterized protein</fullName>
    </submittedName>
</protein>
<evidence type="ECO:0000313" key="2">
    <source>
        <dbReference type="Proteomes" id="UP000005723"/>
    </source>
</evidence>
<sequence>MSKTKQIEDKDIVKTRITMTLLSALVLAGCSTPPPPPPVINNDTLVTSEVNGVQLQHRVAVSAPKQFTPINEEYRSLYGASVMSQPGYNGEIVSQLDNAAPFYVLGAVEGDWLAISAIRGGNLIGYIQRNAGVPEKKYKSTLRKDLPRRARAAKQDCVKVGGDSKACKDANSATWIIQ</sequence>
<reference evidence="1 2" key="1">
    <citation type="submission" date="2010-01" db="EMBL/GenBank/DDBJ databases">
        <authorList>
            <person name="Muzny D."/>
            <person name="Qin X."/>
            <person name="Deng J."/>
            <person name="Jiang H."/>
            <person name="Liu Y."/>
            <person name="Qu J."/>
            <person name="Song X.-Z."/>
            <person name="Zhang L."/>
            <person name="Thornton R."/>
            <person name="Coyle M."/>
            <person name="Francisco L."/>
            <person name="Jackson L."/>
            <person name="Javaid M."/>
            <person name="Korchina V."/>
            <person name="Kovar C."/>
            <person name="Mata R."/>
            <person name="Mathew T."/>
            <person name="Ngo R."/>
            <person name="Nguyen L."/>
            <person name="Nguyen N."/>
            <person name="Okwuonu G."/>
            <person name="Ongeri F."/>
            <person name="Pham C."/>
            <person name="Simmons D."/>
            <person name="Wilczek-Boney K."/>
            <person name="Hale W."/>
            <person name="Jakkamsetti A."/>
            <person name="Pham P."/>
            <person name="Ruth R."/>
            <person name="San Lucas F."/>
            <person name="Warren J."/>
            <person name="Zhang J."/>
            <person name="Zhao Z."/>
            <person name="Zhou C."/>
            <person name="Zhu D."/>
            <person name="Lee S."/>
            <person name="Bess C."/>
            <person name="Blankenburg K."/>
            <person name="Forbes L."/>
            <person name="Fu Q."/>
            <person name="Gubbala S."/>
            <person name="Hirani K."/>
            <person name="Jayaseelan J.C."/>
            <person name="Lara F."/>
            <person name="Munidasa M."/>
            <person name="Palculict T."/>
            <person name="Patil S."/>
            <person name="Pu L.-L."/>
            <person name="Saada N."/>
            <person name="Tang L."/>
            <person name="Weissenberger G."/>
            <person name="Zhu Y."/>
            <person name="Hemphill L."/>
            <person name="Shang Y."/>
            <person name="Youmans B."/>
            <person name="Ayvaz T."/>
            <person name="Ross M."/>
            <person name="Santibanez J."/>
            <person name="Aqrawi P."/>
            <person name="Gross S."/>
            <person name="Joshi V."/>
            <person name="Fowler G."/>
            <person name="Nazareth L."/>
            <person name="Reid J."/>
            <person name="Worley K."/>
            <person name="Petrosino J."/>
            <person name="Highlander S."/>
            <person name="Gibbs R."/>
        </authorList>
    </citation>
    <scope>NUCLEOTIDE SEQUENCE [LARGE SCALE GENOMIC DNA]</scope>
    <source>
        <strain evidence="1 2">DSM 4582</strain>
    </source>
</reference>
<dbReference type="HOGENOM" id="CLU_127680_0_0_6"/>
<keyword evidence="2" id="KW-1185">Reference proteome</keyword>
<dbReference type="EMBL" id="ADBY01000049">
    <property type="protein sequence ID" value="EFE95121.1"/>
    <property type="molecule type" value="Genomic_DNA"/>
</dbReference>
<comment type="caution">
    <text evidence="1">The sequence shown here is derived from an EMBL/GenBank/DDBJ whole genome shotgun (WGS) entry which is preliminary data.</text>
</comment>
<proteinExistence type="predicted"/>
<dbReference type="PROSITE" id="PS51257">
    <property type="entry name" value="PROKAR_LIPOPROTEIN"/>
    <property type="match status" value="1"/>
</dbReference>